<comment type="caution">
    <text evidence="2">The sequence shown here is derived from an EMBL/GenBank/DDBJ whole genome shotgun (WGS) entry which is preliminary data.</text>
</comment>
<dbReference type="PIRSF" id="PIRSF029416">
    <property type="entry name" value="UCP029416_PTP"/>
    <property type="match status" value="1"/>
</dbReference>
<dbReference type="OrthoDB" id="7210484at2"/>
<keyword evidence="3" id="KW-1185">Reference proteome</keyword>
<dbReference type="InterPro" id="IPR016919">
    <property type="entry name" value="UCP029416_PTP"/>
</dbReference>
<feature type="domain" description="Phosphotyrosine protein phosphatase I" evidence="1">
    <location>
        <begin position="2"/>
        <end position="108"/>
    </location>
</feature>
<dbReference type="SUPFAM" id="SSF52788">
    <property type="entry name" value="Phosphotyrosine protein phosphatases I"/>
    <property type="match status" value="1"/>
</dbReference>
<accession>A0A560MHE0</accession>
<dbReference type="Proteomes" id="UP000321304">
    <property type="component" value="Unassembled WGS sequence"/>
</dbReference>
<dbReference type="RefSeq" id="WP_146984005.1">
    <property type="nucleotide sequence ID" value="NZ_VITY01000001.1"/>
</dbReference>
<sequence length="122" mass="13755">MTNVLFVCSANRLRSPTAEQVFSKWPGIETDSAGLSAGASVLLSSEQIEWADIIFVMEKSHRNKLTSRFRPYLKNKRVICLDIPDDYEFMDPVLVRILENRVGRFLAQSAPIVRDEPGEPAS</sequence>
<organism evidence="2 3">
    <name type="scientific">Bradyrhizobium macuxiense</name>
    <dbReference type="NCBI Taxonomy" id="1755647"/>
    <lineage>
        <taxon>Bacteria</taxon>
        <taxon>Pseudomonadati</taxon>
        <taxon>Pseudomonadota</taxon>
        <taxon>Alphaproteobacteria</taxon>
        <taxon>Hyphomicrobiales</taxon>
        <taxon>Nitrobacteraceae</taxon>
        <taxon>Bradyrhizobium</taxon>
    </lineage>
</organism>
<protein>
    <recommendedName>
        <fullName evidence="1">Phosphotyrosine protein phosphatase I domain-containing protein</fullName>
    </recommendedName>
</protein>
<gene>
    <name evidence="2" type="ORF">FBZ93_10173</name>
</gene>
<dbReference type="EMBL" id="VITY01000001">
    <property type="protein sequence ID" value="TWC06785.1"/>
    <property type="molecule type" value="Genomic_DNA"/>
</dbReference>
<evidence type="ECO:0000259" key="1">
    <source>
        <dbReference type="SMART" id="SM00226"/>
    </source>
</evidence>
<dbReference type="Gene3D" id="3.40.50.2300">
    <property type="match status" value="1"/>
</dbReference>
<dbReference type="AlphaFoldDB" id="A0A560MHE0"/>
<dbReference type="SMART" id="SM00226">
    <property type="entry name" value="LMWPc"/>
    <property type="match status" value="1"/>
</dbReference>
<dbReference type="InterPro" id="IPR036196">
    <property type="entry name" value="Ptyr_pPase_sf"/>
</dbReference>
<proteinExistence type="predicted"/>
<name>A0A560MHE0_9BRAD</name>
<reference evidence="2 3" key="1">
    <citation type="submission" date="2019-06" db="EMBL/GenBank/DDBJ databases">
        <title>Genomic Encyclopedia of Type Strains, Phase IV (KMG-V): Genome sequencing to study the core and pangenomes of soil and plant-associated prokaryotes.</title>
        <authorList>
            <person name="Whitman W."/>
        </authorList>
    </citation>
    <scope>NUCLEOTIDE SEQUENCE [LARGE SCALE GENOMIC DNA]</scope>
    <source>
        <strain evidence="2 3">BR 10355</strain>
    </source>
</reference>
<evidence type="ECO:0000313" key="3">
    <source>
        <dbReference type="Proteomes" id="UP000321304"/>
    </source>
</evidence>
<evidence type="ECO:0000313" key="2">
    <source>
        <dbReference type="EMBL" id="TWC06785.1"/>
    </source>
</evidence>
<dbReference type="InterPro" id="IPR023485">
    <property type="entry name" value="Ptyr_pPase"/>
</dbReference>